<name>A0AAV2QCR8_MEGNR</name>
<feature type="compositionally biased region" description="Basic residues" evidence="1">
    <location>
        <begin position="52"/>
        <end position="65"/>
    </location>
</feature>
<feature type="region of interest" description="Disordered" evidence="1">
    <location>
        <begin position="400"/>
        <end position="465"/>
    </location>
</feature>
<dbReference type="AlphaFoldDB" id="A0AAV2QCR8"/>
<feature type="compositionally biased region" description="Polar residues" evidence="1">
    <location>
        <begin position="348"/>
        <end position="357"/>
    </location>
</feature>
<keyword evidence="2" id="KW-1133">Transmembrane helix</keyword>
<feature type="compositionally biased region" description="Polar residues" evidence="1">
    <location>
        <begin position="417"/>
        <end position="431"/>
    </location>
</feature>
<feature type="region of interest" description="Disordered" evidence="1">
    <location>
        <begin position="286"/>
        <end position="373"/>
    </location>
</feature>
<feature type="compositionally biased region" description="Low complexity" evidence="1">
    <location>
        <begin position="432"/>
        <end position="465"/>
    </location>
</feature>
<keyword evidence="4" id="KW-1185">Reference proteome</keyword>
<feature type="region of interest" description="Disordered" evidence="1">
    <location>
        <begin position="17"/>
        <end position="83"/>
    </location>
</feature>
<dbReference type="Proteomes" id="UP001497623">
    <property type="component" value="Unassembled WGS sequence"/>
</dbReference>
<reference evidence="3 4" key="1">
    <citation type="submission" date="2024-05" db="EMBL/GenBank/DDBJ databases">
        <authorList>
            <person name="Wallberg A."/>
        </authorList>
    </citation>
    <scope>NUCLEOTIDE SEQUENCE [LARGE SCALE GENOMIC DNA]</scope>
</reference>
<dbReference type="EMBL" id="CAXKWB010005011">
    <property type="protein sequence ID" value="CAL4076241.1"/>
    <property type="molecule type" value="Genomic_DNA"/>
</dbReference>
<feature type="transmembrane region" description="Helical" evidence="2">
    <location>
        <begin position="249"/>
        <end position="274"/>
    </location>
</feature>
<evidence type="ECO:0000313" key="3">
    <source>
        <dbReference type="EMBL" id="CAL4076241.1"/>
    </source>
</evidence>
<keyword evidence="2" id="KW-0472">Membrane</keyword>
<feature type="non-terminal residue" evidence="3">
    <location>
        <position position="465"/>
    </location>
</feature>
<gene>
    <name evidence="3" type="ORF">MNOR_LOCUS10090</name>
</gene>
<evidence type="ECO:0000256" key="1">
    <source>
        <dbReference type="SAM" id="MobiDB-lite"/>
    </source>
</evidence>
<comment type="caution">
    <text evidence="3">The sequence shown here is derived from an EMBL/GenBank/DDBJ whole genome shotgun (WGS) entry which is preliminary data.</text>
</comment>
<proteinExistence type="predicted"/>
<feature type="compositionally biased region" description="Low complexity" evidence="1">
    <location>
        <begin position="400"/>
        <end position="415"/>
    </location>
</feature>
<accession>A0AAV2QCR8</accession>
<sequence>MEEDNCHLCHIHDHATSSGLTRTTPLRSSQIRSRHASHSSRHEPAVSTLPHTHGHSSHNHSHIHSNGHAGGSNGHAGLPLNAGSLHRDTLHRQGSTRDKHERVASVLARLSEKSHSVPGSRNSTLTNDHISVIPDGHANPELSFSYVTPDPHNPIRRSKSHRNPFTGHLEHRSPSLPMHVNNSDVLHEPDLLMTTIPRVPGGSRHSTLSRHQNMGHHRSNLSLANDTDQDYYIHATRARYKDDERKQRFNLQTVMLIGCYTMLFVVAIIVGVVLCQQNGWLGFGNHHSDSSKSRHMPDNTRGLRPIPDYTDVMDNRPRNNRMPPDTTQVGVAGVGNGGNFPRDPPQRPNLNGGQPTHSGGNNGFGTFGNSNFDSSGKSLDMPIDPLRAFDPNANGFGLDINNNQGSLNNNQGINNPARGNNQGSINNFGTPNNQPINNRGGNSNNQGFGNNFNNPANANNRGGLP</sequence>
<protein>
    <submittedName>
        <fullName evidence="3">Uncharacterized protein</fullName>
    </submittedName>
</protein>
<evidence type="ECO:0000313" key="4">
    <source>
        <dbReference type="Proteomes" id="UP001497623"/>
    </source>
</evidence>
<organism evidence="3 4">
    <name type="scientific">Meganyctiphanes norvegica</name>
    <name type="common">Northern krill</name>
    <name type="synonym">Thysanopoda norvegica</name>
    <dbReference type="NCBI Taxonomy" id="48144"/>
    <lineage>
        <taxon>Eukaryota</taxon>
        <taxon>Metazoa</taxon>
        <taxon>Ecdysozoa</taxon>
        <taxon>Arthropoda</taxon>
        <taxon>Crustacea</taxon>
        <taxon>Multicrustacea</taxon>
        <taxon>Malacostraca</taxon>
        <taxon>Eumalacostraca</taxon>
        <taxon>Eucarida</taxon>
        <taxon>Euphausiacea</taxon>
        <taxon>Euphausiidae</taxon>
        <taxon>Meganyctiphanes</taxon>
    </lineage>
</organism>
<keyword evidence="2" id="KW-0812">Transmembrane</keyword>
<evidence type="ECO:0000256" key="2">
    <source>
        <dbReference type="SAM" id="Phobius"/>
    </source>
</evidence>
<feature type="compositionally biased region" description="Basic and acidic residues" evidence="1">
    <location>
        <begin position="286"/>
        <end position="298"/>
    </location>
</feature>
<feature type="compositionally biased region" description="Polar residues" evidence="1">
    <location>
        <begin position="17"/>
        <end position="26"/>
    </location>
</feature>